<evidence type="ECO:0000256" key="1">
    <source>
        <dbReference type="SAM" id="MobiDB-lite"/>
    </source>
</evidence>
<evidence type="ECO:0000313" key="3">
    <source>
        <dbReference type="Proteomes" id="UP000428328"/>
    </source>
</evidence>
<organism evidence="2 3">
    <name type="scientific">Pseudodesulfovibrio cashew</name>
    <dbReference type="NCBI Taxonomy" id="2678688"/>
    <lineage>
        <taxon>Bacteria</taxon>
        <taxon>Pseudomonadati</taxon>
        <taxon>Thermodesulfobacteriota</taxon>
        <taxon>Desulfovibrionia</taxon>
        <taxon>Desulfovibrionales</taxon>
        <taxon>Desulfovibrionaceae</taxon>
    </lineage>
</organism>
<dbReference type="RefSeq" id="WP_158949175.1">
    <property type="nucleotide sequence ID" value="NZ_CP046400.1"/>
</dbReference>
<keyword evidence="3" id="KW-1185">Reference proteome</keyword>
<dbReference type="AlphaFoldDB" id="A0A6I6JLR7"/>
<protein>
    <submittedName>
        <fullName evidence="2">Uncharacterized protein</fullName>
    </submittedName>
</protein>
<reference evidence="2 3" key="1">
    <citation type="submission" date="2019-11" db="EMBL/GenBank/DDBJ databases">
        <authorList>
            <person name="Zheng R.K."/>
            <person name="Sun C.M."/>
        </authorList>
    </citation>
    <scope>NUCLEOTIDE SEQUENCE [LARGE SCALE GENOMIC DNA]</scope>
    <source>
        <strain evidence="2 3">SRB007</strain>
    </source>
</reference>
<feature type="compositionally biased region" description="Basic and acidic residues" evidence="1">
    <location>
        <begin position="14"/>
        <end position="25"/>
    </location>
</feature>
<feature type="region of interest" description="Disordered" evidence="1">
    <location>
        <begin position="1"/>
        <end position="38"/>
    </location>
</feature>
<dbReference type="Proteomes" id="UP000428328">
    <property type="component" value="Chromosome"/>
</dbReference>
<dbReference type="EMBL" id="CP046400">
    <property type="protein sequence ID" value="QGY41173.1"/>
    <property type="molecule type" value="Genomic_DNA"/>
</dbReference>
<accession>A0A6I6JLR7</accession>
<evidence type="ECO:0000313" key="2">
    <source>
        <dbReference type="EMBL" id="QGY41173.1"/>
    </source>
</evidence>
<dbReference type="KEGG" id="psel:GM415_13885"/>
<gene>
    <name evidence="2" type="ORF">GM415_13885</name>
</gene>
<sequence length="70" mass="7938">MSSISPLEPMSEYSPERYEEKREEIDPLQAQPNEDARTPVVKAAVEQQDAKTTLNAFQYTGKGSFIDKVF</sequence>
<proteinExistence type="predicted"/>
<name>A0A6I6JLR7_9BACT</name>